<sequence length="133" mass="13860">MSDMKTDATRLADEFLAKVAIKPVKNRFPVATERSTTQRGGRIVATSNMQTTGARVALVGDLAHYSDGSQSRIVSGAGPAMRHEGHQIALVGSLFENGDVITGPDHSGIVVVEYADESAVPGLLDPVSPTGAS</sequence>
<proteinExistence type="predicted"/>
<gene>
    <name evidence="1" type="ORF">CT122_25550</name>
    <name evidence="2" type="ORF">KPSA3_06104</name>
</gene>
<dbReference type="EMBL" id="CP024712">
    <property type="protein sequence ID" value="ATV19805.1"/>
    <property type="molecule type" value="Genomic_DNA"/>
</dbReference>
<evidence type="ECO:0000313" key="1">
    <source>
        <dbReference type="EMBL" id="ATV19805.1"/>
    </source>
</evidence>
<name>A0A0K8LU03_PSESF</name>
<organism evidence="2 4">
    <name type="scientific">Pseudomonas syringae pv. actinidiae</name>
    <dbReference type="NCBI Taxonomy" id="103796"/>
    <lineage>
        <taxon>Bacteria</taxon>
        <taxon>Pseudomonadati</taxon>
        <taxon>Pseudomonadota</taxon>
        <taxon>Gammaproteobacteria</taxon>
        <taxon>Pseudomonadales</taxon>
        <taxon>Pseudomonadaceae</taxon>
        <taxon>Pseudomonas</taxon>
        <taxon>Pseudomonas syringae</taxon>
    </lineage>
</organism>
<reference evidence="2 4" key="2">
    <citation type="submission" date="2018-04" db="EMBL/GenBank/DDBJ databases">
        <title>Draft genome sequence of Pseudomonas syringae pv. actinidiae biovar 3 strains isolated from kiwifruit in Kagawa prefecture.</title>
        <authorList>
            <person name="Tabuchi M."/>
            <person name="Saito M."/>
            <person name="Fujiwara S."/>
            <person name="Sasa N."/>
            <person name="Akimitsu K."/>
            <person name="Gomi K."/>
            <person name="Konishi-Sugita S."/>
            <person name="Hamano K."/>
            <person name="Kataoka I."/>
        </authorList>
    </citation>
    <scope>NUCLEOTIDE SEQUENCE [LARGE SCALE GENOMIC DNA]</scope>
    <source>
        <strain evidence="2 4">MAFF212211</strain>
    </source>
</reference>
<dbReference type="InterPro" id="IPR008727">
    <property type="entry name" value="PAAR_motif"/>
</dbReference>
<dbReference type="RefSeq" id="WP_017698597.1">
    <property type="nucleotide sequence ID" value="NZ_AP019411.1"/>
</dbReference>
<reference evidence="1 3" key="1">
    <citation type="submission" date="2017-11" db="EMBL/GenBank/DDBJ databases">
        <title>Complete DNA Sequence of Pseudomonas syringae pv. actinidiae, biovar 5 (Psa5).</title>
        <authorList>
            <person name="Butler M."/>
            <person name="Taiaroa G."/>
            <person name="Sumpter N."/>
            <person name="Poulter R."/>
        </authorList>
    </citation>
    <scope>NUCLEOTIDE SEQUENCE [LARGE SCALE GENOMIC DNA]</scope>
    <source>
        <strain evidence="1 3">MAFF212063</strain>
    </source>
</reference>
<dbReference type="AlphaFoldDB" id="A0A0K8LU03"/>
<evidence type="ECO:0000313" key="2">
    <source>
        <dbReference type="EMBL" id="GBH20082.1"/>
    </source>
</evidence>
<evidence type="ECO:0000313" key="3">
    <source>
        <dbReference type="Proteomes" id="UP000230024"/>
    </source>
</evidence>
<accession>A0A0K8LU03</accession>
<dbReference type="EMBL" id="BGKA01000243">
    <property type="protein sequence ID" value="GBH20082.1"/>
    <property type="molecule type" value="Genomic_DNA"/>
</dbReference>
<dbReference type="Proteomes" id="UP000248291">
    <property type="component" value="Unassembled WGS sequence"/>
</dbReference>
<evidence type="ECO:0000313" key="4">
    <source>
        <dbReference type="Proteomes" id="UP000248291"/>
    </source>
</evidence>
<protein>
    <submittedName>
        <fullName evidence="2">Lysylphosphatidylglycerol synthetase</fullName>
    </submittedName>
</protein>
<dbReference type="Proteomes" id="UP000230024">
    <property type="component" value="Chromosome"/>
</dbReference>
<dbReference type="Pfam" id="PF05488">
    <property type="entry name" value="PAAR_motif"/>
    <property type="match status" value="1"/>
</dbReference>